<name>A0ABC8UP62_9AQUA</name>
<keyword evidence="2" id="KW-0812">Transmembrane</keyword>
<dbReference type="AlphaFoldDB" id="A0ABC8UP62"/>
<organism evidence="3 4">
    <name type="scientific">Ilex paraguariensis</name>
    <name type="common">yerba mate</name>
    <dbReference type="NCBI Taxonomy" id="185542"/>
    <lineage>
        <taxon>Eukaryota</taxon>
        <taxon>Viridiplantae</taxon>
        <taxon>Streptophyta</taxon>
        <taxon>Embryophyta</taxon>
        <taxon>Tracheophyta</taxon>
        <taxon>Spermatophyta</taxon>
        <taxon>Magnoliopsida</taxon>
        <taxon>eudicotyledons</taxon>
        <taxon>Gunneridae</taxon>
        <taxon>Pentapetalae</taxon>
        <taxon>asterids</taxon>
        <taxon>campanulids</taxon>
        <taxon>Aquifoliales</taxon>
        <taxon>Aquifoliaceae</taxon>
        <taxon>Ilex</taxon>
    </lineage>
</organism>
<keyword evidence="2" id="KW-1133">Transmembrane helix</keyword>
<evidence type="ECO:0000256" key="1">
    <source>
        <dbReference type="SAM" id="MobiDB-lite"/>
    </source>
</evidence>
<accession>A0ABC8UP62</accession>
<proteinExistence type="predicted"/>
<reference evidence="3 4" key="1">
    <citation type="submission" date="2024-02" db="EMBL/GenBank/DDBJ databases">
        <authorList>
            <person name="Vignale AGUSTIN F."/>
            <person name="Sosa J E."/>
            <person name="Modenutti C."/>
        </authorList>
    </citation>
    <scope>NUCLEOTIDE SEQUENCE [LARGE SCALE GENOMIC DNA]</scope>
</reference>
<dbReference type="EMBL" id="CAUOFW020008458">
    <property type="protein sequence ID" value="CAK9182852.1"/>
    <property type="molecule type" value="Genomic_DNA"/>
</dbReference>
<comment type="caution">
    <text evidence="3">The sequence shown here is derived from an EMBL/GenBank/DDBJ whole genome shotgun (WGS) entry which is preliminary data.</text>
</comment>
<evidence type="ECO:0000313" key="4">
    <source>
        <dbReference type="Proteomes" id="UP001642360"/>
    </source>
</evidence>
<evidence type="ECO:0000256" key="2">
    <source>
        <dbReference type="SAM" id="Phobius"/>
    </source>
</evidence>
<gene>
    <name evidence="3" type="ORF">ILEXP_LOCUS53075</name>
</gene>
<feature type="transmembrane region" description="Helical" evidence="2">
    <location>
        <begin position="123"/>
        <end position="147"/>
    </location>
</feature>
<sequence length="156" mass="17806">MQERNWILPNYPAKRVLESEPRRFRSSSSSDSKASEEENGRISEFQRNGNREKNKMKTDEVLINGTLLVCYIFEPGTKSSYDPSLQALYSILCFLDCFDITVDLDSGGSVVFFVETEEEEEDVFLLTGIVLAFFFMAQQLLLANLAYAVESFFFSS</sequence>
<keyword evidence="4" id="KW-1185">Reference proteome</keyword>
<evidence type="ECO:0000313" key="3">
    <source>
        <dbReference type="EMBL" id="CAK9182852.1"/>
    </source>
</evidence>
<protein>
    <submittedName>
        <fullName evidence="3">Uncharacterized protein</fullName>
    </submittedName>
</protein>
<dbReference type="Proteomes" id="UP001642360">
    <property type="component" value="Unassembled WGS sequence"/>
</dbReference>
<feature type="region of interest" description="Disordered" evidence="1">
    <location>
        <begin position="19"/>
        <end position="50"/>
    </location>
</feature>
<keyword evidence="2" id="KW-0472">Membrane</keyword>